<dbReference type="OrthoDB" id="6132182at2759"/>
<evidence type="ECO:0000313" key="5">
    <source>
        <dbReference type="EMBL" id="CBJ30277.1"/>
    </source>
</evidence>
<evidence type="ECO:0000256" key="3">
    <source>
        <dbReference type="SAM" id="MobiDB-lite"/>
    </source>
</evidence>
<dbReference type="AlphaFoldDB" id="D7FP10"/>
<protein>
    <submittedName>
        <fullName evidence="5">TYRosinase family member (Tyr-3)</fullName>
    </submittedName>
</protein>
<evidence type="ECO:0000256" key="2">
    <source>
        <dbReference type="ARBA" id="ARBA00023008"/>
    </source>
</evidence>
<dbReference type="GO" id="GO:0016491">
    <property type="term" value="F:oxidoreductase activity"/>
    <property type="evidence" value="ECO:0007669"/>
    <property type="project" value="InterPro"/>
</dbReference>
<evidence type="ECO:0000313" key="6">
    <source>
        <dbReference type="Proteomes" id="UP000002630"/>
    </source>
</evidence>
<dbReference type="PANTHER" id="PTHR11474">
    <property type="entry name" value="TYROSINASE FAMILY MEMBER"/>
    <property type="match status" value="1"/>
</dbReference>
<dbReference type="EMBL" id="FN648319">
    <property type="protein sequence ID" value="CBJ30277.1"/>
    <property type="molecule type" value="Genomic_DNA"/>
</dbReference>
<sequence>MRSHGPPPSPQQLLSPSPKLKLRATNEYGEYDKASLKMYGLDMVIEPFRSTTVTAEGMLIDSPAHMYVWRLRYADQEGAPQNSGTAGDAWNCTTGKPQVTVELERPGTAYFLSVESVDENGRVITEGNSKVSCKYVRREIRDLTDRDREAFLDAMLIWYTLPTDVGKDRYGPSFSNYQVITAYHNADVENFCYHIGLQFLTSHAAFDLTMERYLQMIDPSVSLPMWDFMIDSASLGHEWYNSVVFDNDWFGSAFGSQENGYAIPESRFGNVSTIYDPDGTLVDSRISSYHNAYGYVTSAFNYQDLPRMSRTSSFCGVPSHAVLSTAETFVDCFDGGYTTLSGWESCMETMVHGDIHGLLGGAFSCNTDMSAFSEAHPEYSAGLLSFVLEYMTFTFWPTNSFIPQANVCQTSCSTGQDERFCRCTCMIDAFAIDDKQVYAYMEDFMTSASVKFQGDQYISYDGDVRFPYGFMQDQTRLSDEENLLLMRYLIKIGCEPGAVGSMTTLASPLDPLFYMLHSMFEKALHIVWLSPRYRDSFSMDWAEDGICPGSGYTDELPFTESLLGLGEGTTFVTNERLFELLHPSNPAVPYIYEDFAKWGTSDLEQWDPYNTKNEGFPPLSEKKGEGHGRE</sequence>
<dbReference type="SUPFAM" id="SSF48056">
    <property type="entry name" value="Di-copper centre-containing domain"/>
    <property type="match status" value="1"/>
</dbReference>
<dbReference type="InterPro" id="IPR050316">
    <property type="entry name" value="Tyrosinase/Hemocyanin"/>
</dbReference>
<name>D7FP10_ECTSI</name>
<keyword evidence="6" id="KW-1185">Reference proteome</keyword>
<evidence type="ECO:0000256" key="1">
    <source>
        <dbReference type="ARBA" id="ARBA00022723"/>
    </source>
</evidence>
<feature type="domain" description="Tyrosinase copper-binding" evidence="4">
    <location>
        <begin position="175"/>
        <end position="371"/>
    </location>
</feature>
<dbReference type="eggNOG" id="ENOG502SMT5">
    <property type="taxonomic scope" value="Eukaryota"/>
</dbReference>
<dbReference type="InterPro" id="IPR002227">
    <property type="entry name" value="Tyrosinase_Cu-bd"/>
</dbReference>
<dbReference type="InParanoid" id="D7FP10"/>
<feature type="region of interest" description="Disordered" evidence="3">
    <location>
        <begin position="609"/>
        <end position="630"/>
    </location>
</feature>
<dbReference type="Gene3D" id="1.10.1280.10">
    <property type="entry name" value="Di-copper center containing domain from catechol oxidase"/>
    <property type="match status" value="1"/>
</dbReference>
<keyword evidence="1" id="KW-0479">Metal-binding</keyword>
<keyword evidence="2" id="KW-0186">Copper</keyword>
<dbReference type="InterPro" id="IPR008922">
    <property type="entry name" value="Di-copper_centre_dom_sf"/>
</dbReference>
<evidence type="ECO:0000259" key="4">
    <source>
        <dbReference type="Pfam" id="PF00264"/>
    </source>
</evidence>
<dbReference type="Proteomes" id="UP000002630">
    <property type="component" value="Linkage Group LG03"/>
</dbReference>
<dbReference type="Pfam" id="PF00264">
    <property type="entry name" value="Tyrosinase"/>
    <property type="match status" value="1"/>
</dbReference>
<accession>D7FP10</accession>
<dbReference type="GO" id="GO:0046872">
    <property type="term" value="F:metal ion binding"/>
    <property type="evidence" value="ECO:0007669"/>
    <property type="project" value="UniProtKB-KW"/>
</dbReference>
<organism evidence="5 6">
    <name type="scientific">Ectocarpus siliculosus</name>
    <name type="common">Brown alga</name>
    <name type="synonym">Conferva siliculosa</name>
    <dbReference type="NCBI Taxonomy" id="2880"/>
    <lineage>
        <taxon>Eukaryota</taxon>
        <taxon>Sar</taxon>
        <taxon>Stramenopiles</taxon>
        <taxon>Ochrophyta</taxon>
        <taxon>PX clade</taxon>
        <taxon>Phaeophyceae</taxon>
        <taxon>Ectocarpales</taxon>
        <taxon>Ectocarpaceae</taxon>
        <taxon>Ectocarpus</taxon>
    </lineage>
</organism>
<dbReference type="EMBL" id="FN649728">
    <property type="protein sequence ID" value="CBJ30277.1"/>
    <property type="molecule type" value="Genomic_DNA"/>
</dbReference>
<gene>
    <name evidence="5" type="ORF">Esi_0184_0017</name>
</gene>
<reference evidence="5 6" key="1">
    <citation type="journal article" date="2010" name="Nature">
        <title>The Ectocarpus genome and the independent evolution of multicellularity in brown algae.</title>
        <authorList>
            <person name="Cock J.M."/>
            <person name="Sterck L."/>
            <person name="Rouze P."/>
            <person name="Scornet D."/>
            <person name="Allen A.E."/>
            <person name="Amoutzias G."/>
            <person name="Anthouard V."/>
            <person name="Artiguenave F."/>
            <person name="Aury J.M."/>
            <person name="Badger J.H."/>
            <person name="Beszteri B."/>
            <person name="Billiau K."/>
            <person name="Bonnet E."/>
            <person name="Bothwell J.H."/>
            <person name="Bowler C."/>
            <person name="Boyen C."/>
            <person name="Brownlee C."/>
            <person name="Carrano C.J."/>
            <person name="Charrier B."/>
            <person name="Cho G.Y."/>
            <person name="Coelho S.M."/>
            <person name="Collen J."/>
            <person name="Corre E."/>
            <person name="Da Silva C."/>
            <person name="Delage L."/>
            <person name="Delaroque N."/>
            <person name="Dittami S.M."/>
            <person name="Doulbeau S."/>
            <person name="Elias M."/>
            <person name="Farnham G."/>
            <person name="Gachon C.M."/>
            <person name="Gschloessl B."/>
            <person name="Heesch S."/>
            <person name="Jabbari K."/>
            <person name="Jubin C."/>
            <person name="Kawai H."/>
            <person name="Kimura K."/>
            <person name="Kloareg B."/>
            <person name="Kupper F.C."/>
            <person name="Lang D."/>
            <person name="Le Bail A."/>
            <person name="Leblanc C."/>
            <person name="Lerouge P."/>
            <person name="Lohr M."/>
            <person name="Lopez P.J."/>
            <person name="Martens C."/>
            <person name="Maumus F."/>
            <person name="Michel G."/>
            <person name="Miranda-Saavedra D."/>
            <person name="Morales J."/>
            <person name="Moreau H."/>
            <person name="Motomura T."/>
            <person name="Nagasato C."/>
            <person name="Napoli C.A."/>
            <person name="Nelson D.R."/>
            <person name="Nyvall-Collen P."/>
            <person name="Peters A.F."/>
            <person name="Pommier C."/>
            <person name="Potin P."/>
            <person name="Poulain J."/>
            <person name="Quesneville H."/>
            <person name="Read B."/>
            <person name="Rensing S.A."/>
            <person name="Ritter A."/>
            <person name="Rousvoal S."/>
            <person name="Samanta M."/>
            <person name="Samson G."/>
            <person name="Schroeder D.C."/>
            <person name="Segurens B."/>
            <person name="Strittmatter M."/>
            <person name="Tonon T."/>
            <person name="Tregear J.W."/>
            <person name="Valentin K."/>
            <person name="von Dassow P."/>
            <person name="Yamagishi T."/>
            <person name="Van de Peer Y."/>
            <person name="Wincker P."/>
        </authorList>
    </citation>
    <scope>NUCLEOTIDE SEQUENCE [LARGE SCALE GENOMIC DNA]</scope>
    <source>
        <strain evidence="6">Ec32 / CCAP1310/4</strain>
    </source>
</reference>
<proteinExistence type="predicted"/>
<dbReference type="PANTHER" id="PTHR11474:SF126">
    <property type="entry name" value="TYROSINASE-LIKE PROTEIN TYR-1-RELATED"/>
    <property type="match status" value="1"/>
</dbReference>
<feature type="compositionally biased region" description="Basic and acidic residues" evidence="3">
    <location>
        <begin position="620"/>
        <end position="630"/>
    </location>
</feature>